<dbReference type="PIRSF" id="PIRSF000422">
    <property type="entry name" value="N-terminal-AcTrfase-A_aux_su"/>
    <property type="match status" value="1"/>
</dbReference>
<feature type="region of interest" description="Disordered" evidence="4">
    <location>
        <begin position="278"/>
        <end position="309"/>
    </location>
</feature>
<feature type="compositionally biased region" description="Polar residues" evidence="4">
    <location>
        <begin position="417"/>
        <end position="433"/>
    </location>
</feature>
<dbReference type="Pfam" id="PF13181">
    <property type="entry name" value="TPR_8"/>
    <property type="match status" value="1"/>
</dbReference>
<dbReference type="InterPro" id="IPR019734">
    <property type="entry name" value="TPR_rpt"/>
</dbReference>
<feature type="region of interest" description="Disordered" evidence="4">
    <location>
        <begin position="683"/>
        <end position="757"/>
    </location>
</feature>
<dbReference type="InterPro" id="IPR011990">
    <property type="entry name" value="TPR-like_helical_dom_sf"/>
</dbReference>
<accession>A0A383WA90</accession>
<gene>
    <name evidence="5" type="ORF">BQ4739_LOCUS14362</name>
</gene>
<evidence type="ECO:0000256" key="3">
    <source>
        <dbReference type="PROSITE-ProRule" id="PRU00339"/>
    </source>
</evidence>
<dbReference type="AlphaFoldDB" id="A0A383WA90"/>
<keyword evidence="2 3" id="KW-0802">TPR repeat</keyword>
<feature type="repeat" description="TPR" evidence="3">
    <location>
        <begin position="80"/>
        <end position="113"/>
    </location>
</feature>
<dbReference type="EMBL" id="FNXT01001206">
    <property type="protein sequence ID" value="SZX74112.1"/>
    <property type="molecule type" value="Genomic_DNA"/>
</dbReference>
<evidence type="ECO:0000313" key="5">
    <source>
        <dbReference type="EMBL" id="SZX74112.1"/>
    </source>
</evidence>
<dbReference type="PANTHER" id="PTHR22767:SF2">
    <property type="entry name" value="N(ALPHA)-ACETYLTRANSFERASE 15_16, ISOFORM A"/>
    <property type="match status" value="1"/>
</dbReference>
<dbReference type="PANTHER" id="PTHR22767">
    <property type="entry name" value="N-TERMINAL ACETYLTRANSFERASE-RELATED"/>
    <property type="match status" value="1"/>
</dbReference>
<organism evidence="5 6">
    <name type="scientific">Tetradesmus obliquus</name>
    <name type="common">Green alga</name>
    <name type="synonym">Acutodesmus obliquus</name>
    <dbReference type="NCBI Taxonomy" id="3088"/>
    <lineage>
        <taxon>Eukaryota</taxon>
        <taxon>Viridiplantae</taxon>
        <taxon>Chlorophyta</taxon>
        <taxon>core chlorophytes</taxon>
        <taxon>Chlorophyceae</taxon>
        <taxon>CS clade</taxon>
        <taxon>Sphaeropleales</taxon>
        <taxon>Scenedesmaceae</taxon>
        <taxon>Tetradesmus</taxon>
    </lineage>
</organism>
<keyword evidence="6" id="KW-1185">Reference proteome</keyword>
<keyword evidence="1" id="KW-0677">Repeat</keyword>
<feature type="compositionally biased region" description="Low complexity" evidence="4">
    <location>
        <begin position="278"/>
        <end position="308"/>
    </location>
</feature>
<evidence type="ECO:0000256" key="4">
    <source>
        <dbReference type="SAM" id="MobiDB-lite"/>
    </source>
</evidence>
<proteinExistence type="predicted"/>
<dbReference type="Gene3D" id="1.25.40.1010">
    <property type="match status" value="2"/>
</dbReference>
<dbReference type="GO" id="GO:0005737">
    <property type="term" value="C:cytoplasm"/>
    <property type="evidence" value="ECO:0007669"/>
    <property type="project" value="TreeGrafter"/>
</dbReference>
<dbReference type="SUPFAM" id="SSF48452">
    <property type="entry name" value="TPR-like"/>
    <property type="match status" value="2"/>
</dbReference>
<dbReference type="Pfam" id="PF12569">
    <property type="entry name" value="NatA_aux_su"/>
    <property type="match status" value="1"/>
</dbReference>
<reference evidence="5 6" key="1">
    <citation type="submission" date="2016-10" db="EMBL/GenBank/DDBJ databases">
        <authorList>
            <person name="Cai Z."/>
        </authorList>
    </citation>
    <scope>NUCLEOTIDE SEQUENCE [LARGE SCALE GENOMIC DNA]</scope>
</reference>
<evidence type="ECO:0000256" key="1">
    <source>
        <dbReference type="ARBA" id="ARBA00022737"/>
    </source>
</evidence>
<dbReference type="InterPro" id="IPR021183">
    <property type="entry name" value="NatA_aux_su"/>
</dbReference>
<dbReference type="SMART" id="SM00028">
    <property type="entry name" value="TPR"/>
    <property type="match status" value="7"/>
</dbReference>
<dbReference type="Gene3D" id="1.25.40.1040">
    <property type="match status" value="1"/>
</dbReference>
<dbReference type="Proteomes" id="UP000256970">
    <property type="component" value="Unassembled WGS sequence"/>
</dbReference>
<dbReference type="PROSITE" id="PS50005">
    <property type="entry name" value="TPR"/>
    <property type="match status" value="1"/>
</dbReference>
<feature type="region of interest" description="Disordered" evidence="4">
    <location>
        <begin position="416"/>
        <end position="444"/>
    </location>
</feature>
<dbReference type="STRING" id="3088.A0A383WA90"/>
<sequence length="978" mass="106733">MAQPTQPLPNKESGLFRQVVKFYESKQYKKAIKAADQILKKFPEHGETLAMKGLTFNYMEKKEEAYELVRKGLRADLKSHVCWHVYGLLYRSDNNYLEAIKCYTNALRFDKDNVQILRDLAMLQIQMRDIGGFVDTRYRLLQLRANNRNNWISFAIGHHLDGNHELCVQILSAFESTLDEVPPSEVYEHSELLAYKAQVLQEGGQPEAALTLLEQQQDKLRDKLGVMHSKAQLLLQLGRPEAAEALFRKLLVLNPDDYRVHEGLQLCLGIQPPSEGQTWQQQQQQAAAAAGSSSEAAPSSSSSSVWSPHSGKKRRLLQVYSEEQRGKLVALYGALAQQYPKSMACQRIPLDFLVGSDFVAAADSYVRRYLLRGIPSLFSDLKPLYADSAKAAALQQLFEGYAAALRSSGSLPALLQPASNSSNGPLQQQQAANGSSSSGSGSGEDNPLTWVLHYLAQHYDRLGDAESALRLNYEALQLAPEVIELLLARARILKHTGDMVGAAAAADAARKADTADRYTNSMAVKALFAAGQVEAAEQTAMLFTRDGDQLNNLYDMQHMWYEVRCGDAHLAAGALGKALKQYTAVAKHFADFMEDQFDFHSYCVRKMTLRSYIGLLRLEDRLQHHPFYMRVALRSYLGLLRLQNRLQHHPFYMRAAVGAVRCYLALQDAPAAAAAATAADEASLAALSPEERKKEKLRRKKEEKRREKEAEAAAAAAATAAADAAKQRSSSGGGAADKQKKKSSTRPPDPDPDGSKLAAAADPLAEATKYVVGLVQAAPQHLESQLAAAEVYGRKGRALLEAAAVKRARDFAGPEHPDVHRAIVRFAQRVSNTPPANPAVQQLVTELLPQLLGGAASVAAYAAAYSSQHSSASSSLRHRAAAAEMAALLDPASKQQGVQALLSTLQPGAAAAAADLAACTEVHKLLLSGPLADAAAAVEWKQRCAKVFKRSNYFGGEQSSDTKQLLEQLADRIGAGKL</sequence>
<feature type="compositionally biased region" description="Low complexity" evidence="4">
    <location>
        <begin position="712"/>
        <end position="724"/>
    </location>
</feature>
<protein>
    <submittedName>
        <fullName evidence="5">Uncharacterized protein</fullName>
    </submittedName>
</protein>
<evidence type="ECO:0000313" key="6">
    <source>
        <dbReference type="Proteomes" id="UP000256970"/>
    </source>
</evidence>
<evidence type="ECO:0000256" key="2">
    <source>
        <dbReference type="ARBA" id="ARBA00022803"/>
    </source>
</evidence>
<name>A0A383WA90_TETOB</name>